<keyword evidence="1" id="KW-0812">Transmembrane</keyword>
<feature type="transmembrane region" description="Helical" evidence="1">
    <location>
        <begin position="79"/>
        <end position="98"/>
    </location>
</feature>
<evidence type="ECO:0000313" key="3">
    <source>
        <dbReference type="Proteomes" id="UP000176339"/>
    </source>
</evidence>
<feature type="transmembrane region" description="Helical" evidence="1">
    <location>
        <begin position="208"/>
        <end position="226"/>
    </location>
</feature>
<reference evidence="2 3" key="1">
    <citation type="journal article" date="2016" name="Nat. Commun.">
        <title>Thousands of microbial genomes shed light on interconnected biogeochemical processes in an aquifer system.</title>
        <authorList>
            <person name="Anantharaman K."/>
            <person name="Brown C.T."/>
            <person name="Hug L.A."/>
            <person name="Sharon I."/>
            <person name="Castelle C.J."/>
            <person name="Probst A.J."/>
            <person name="Thomas B.C."/>
            <person name="Singh A."/>
            <person name="Wilkins M.J."/>
            <person name="Karaoz U."/>
            <person name="Brodie E.L."/>
            <person name="Williams K.H."/>
            <person name="Hubbard S.S."/>
            <person name="Banfield J.F."/>
        </authorList>
    </citation>
    <scope>NUCLEOTIDE SEQUENCE [LARGE SCALE GENOMIC DNA]</scope>
</reference>
<evidence type="ECO:0000256" key="1">
    <source>
        <dbReference type="SAM" id="Phobius"/>
    </source>
</evidence>
<protein>
    <submittedName>
        <fullName evidence="2">Uncharacterized protein</fullName>
    </submittedName>
</protein>
<gene>
    <name evidence="2" type="ORF">A2846_02065</name>
</gene>
<dbReference type="EMBL" id="MFEN01000019">
    <property type="protein sequence ID" value="OGE84302.1"/>
    <property type="molecule type" value="Genomic_DNA"/>
</dbReference>
<sequence length="229" mass="25814">MAKIFVVSLLLMLVYSWEEFKYYAKFFLRLLLYRNKIANLPWSKTADRFVSASIGLAMLPIGLSIFLESHPFSGRNLLWLAASMLIIAVIAWYASAIIKYLSGLRYYSSLSVGASAIYDLAALSSPQLLWFSDFDLVERKALAKFAAYLSLPAIVGLVLKFTLGQSYVDERFLPGLDLLIQILVMALFINVTISILKKHLHSRQMSKIFHLFRVVLGILLSAALLIPQN</sequence>
<feature type="transmembrane region" description="Helical" evidence="1">
    <location>
        <begin position="49"/>
        <end position="67"/>
    </location>
</feature>
<accession>A0A1F5P382</accession>
<keyword evidence="1" id="KW-0472">Membrane</keyword>
<name>A0A1F5P382_9BACT</name>
<comment type="caution">
    <text evidence="2">The sequence shown here is derived from an EMBL/GenBank/DDBJ whole genome shotgun (WGS) entry which is preliminary data.</text>
</comment>
<feature type="transmembrane region" description="Helical" evidence="1">
    <location>
        <begin position="178"/>
        <end position="196"/>
    </location>
</feature>
<dbReference type="Proteomes" id="UP000176339">
    <property type="component" value="Unassembled WGS sequence"/>
</dbReference>
<feature type="transmembrane region" description="Helical" evidence="1">
    <location>
        <begin position="145"/>
        <end position="163"/>
    </location>
</feature>
<keyword evidence="1" id="KW-1133">Transmembrane helix</keyword>
<dbReference type="AlphaFoldDB" id="A0A1F5P382"/>
<organism evidence="2 3">
    <name type="scientific">Candidatus Doudnabacteria bacterium RIFCSPHIGHO2_01_FULL_49_9</name>
    <dbReference type="NCBI Taxonomy" id="1817827"/>
    <lineage>
        <taxon>Bacteria</taxon>
        <taxon>Candidatus Doudnaibacteriota</taxon>
    </lineage>
</organism>
<proteinExistence type="predicted"/>
<evidence type="ECO:0000313" key="2">
    <source>
        <dbReference type="EMBL" id="OGE84302.1"/>
    </source>
</evidence>